<dbReference type="PANTHER" id="PTHR31218">
    <property type="entry name" value="WAT1-RELATED PROTEIN"/>
    <property type="match status" value="1"/>
</dbReference>
<dbReference type="InterPro" id="IPR000620">
    <property type="entry name" value="EamA_dom"/>
</dbReference>
<evidence type="ECO:0000256" key="1">
    <source>
        <dbReference type="ARBA" id="ARBA00004141"/>
    </source>
</evidence>
<evidence type="ECO:0000256" key="2">
    <source>
        <dbReference type="ARBA" id="ARBA00007635"/>
    </source>
</evidence>
<sequence length="334" mass="36458">MDMADVLPFLAMVVVQFGYAGMNITSKLAMDSGMKPLVLVAYRQIFATIATAPFAYFFERKTRPKITMSLLFQIFICSLTGVTGNQVFYFIGLENSTPTIGCALTNILPALTFILAVLFRQESVGIKKISGQAKLLGTVTVPEIAAPTRNRTSFWGSLFIMASAVSWAIWFTVQAKVSLKFPAPYTCTLLMCFMGSIECVVIGIGANHKVSEWSLRSPGRLVAALYAGIVCSALAFSLTSWSIQRKGALYVSVFSPLLLVIVAALSWALLHEKIYVGTAVGSILIVAGLYAVLWGKDKELKEEIEETEAMKLGNKEWNSHDLELQSHAISNGNI</sequence>
<dbReference type="OrthoDB" id="1728340at2759"/>
<protein>
    <recommendedName>
        <fullName evidence="6">WAT1-related protein</fullName>
    </recommendedName>
</protein>
<dbReference type="GO" id="GO:0016020">
    <property type="term" value="C:membrane"/>
    <property type="evidence" value="ECO:0007669"/>
    <property type="project" value="UniProtKB-SubCell"/>
</dbReference>
<comment type="subcellular location">
    <subcellularLocation>
        <location evidence="1 6">Membrane</location>
        <topology evidence="1 6">Multi-pass membrane protein</topology>
    </subcellularLocation>
</comment>
<evidence type="ECO:0000256" key="4">
    <source>
        <dbReference type="ARBA" id="ARBA00022989"/>
    </source>
</evidence>
<evidence type="ECO:0000256" key="5">
    <source>
        <dbReference type="ARBA" id="ARBA00023136"/>
    </source>
</evidence>
<feature type="domain" description="EamA" evidence="7">
    <location>
        <begin position="155"/>
        <end position="293"/>
    </location>
</feature>
<dbReference type="Proteomes" id="UP001151529">
    <property type="component" value="Chromosome 5"/>
</dbReference>
<dbReference type="AlphaFoldDB" id="A0A9Q0UWI9"/>
<evidence type="ECO:0000256" key="6">
    <source>
        <dbReference type="RuleBase" id="RU363077"/>
    </source>
</evidence>
<reference evidence="8" key="1">
    <citation type="submission" date="2022-11" db="EMBL/GenBank/DDBJ databases">
        <authorList>
            <person name="Hyden B.L."/>
            <person name="Feng K."/>
            <person name="Yates T."/>
            <person name="Jawdy S."/>
            <person name="Smart L.B."/>
            <person name="Muchero W."/>
        </authorList>
    </citation>
    <scope>NUCLEOTIDE SEQUENCE</scope>
    <source>
        <tissue evidence="8">Shoot tip</tissue>
    </source>
</reference>
<gene>
    <name evidence="8" type="ORF">OIU85_019772</name>
</gene>
<dbReference type="GO" id="GO:0022857">
    <property type="term" value="F:transmembrane transporter activity"/>
    <property type="evidence" value="ECO:0007669"/>
    <property type="project" value="InterPro"/>
</dbReference>
<accession>A0A9Q0UWI9</accession>
<evidence type="ECO:0000256" key="3">
    <source>
        <dbReference type="ARBA" id="ARBA00022692"/>
    </source>
</evidence>
<dbReference type="EMBL" id="JAPFFL010000003">
    <property type="protein sequence ID" value="KAJ6737749.1"/>
    <property type="molecule type" value="Genomic_DNA"/>
</dbReference>
<keyword evidence="5 6" id="KW-0472">Membrane</keyword>
<feature type="transmembrane region" description="Helical" evidence="6">
    <location>
        <begin position="221"/>
        <end position="241"/>
    </location>
</feature>
<feature type="transmembrane region" description="Helical" evidence="6">
    <location>
        <begin position="185"/>
        <end position="206"/>
    </location>
</feature>
<comment type="caution">
    <text evidence="8">The sequence shown here is derived from an EMBL/GenBank/DDBJ whole genome shotgun (WGS) entry which is preliminary data.</text>
</comment>
<feature type="domain" description="EamA" evidence="7">
    <location>
        <begin position="10"/>
        <end position="131"/>
    </location>
</feature>
<reference evidence="8" key="2">
    <citation type="journal article" date="2023" name="Int. J. Mol. Sci.">
        <title>De Novo Assembly and Annotation of 11 Diverse Shrub Willow (Salix) Genomes Reveals Novel Gene Organization in Sex-Linked Regions.</title>
        <authorList>
            <person name="Hyden B."/>
            <person name="Feng K."/>
            <person name="Yates T.B."/>
            <person name="Jawdy S."/>
            <person name="Cereghino C."/>
            <person name="Smart L.B."/>
            <person name="Muchero W."/>
        </authorList>
    </citation>
    <scope>NUCLEOTIDE SEQUENCE [LARGE SCALE GENOMIC DNA]</scope>
    <source>
        <tissue evidence="8">Shoot tip</tissue>
    </source>
</reference>
<comment type="similarity">
    <text evidence="2 6">Belongs to the drug/metabolite transporter (DMT) superfamily. Plant drug/metabolite exporter (P-DME) (TC 2.A.7.4) family.</text>
</comment>
<dbReference type="Pfam" id="PF00892">
    <property type="entry name" value="EamA"/>
    <property type="match status" value="2"/>
</dbReference>
<feature type="transmembrane region" description="Helical" evidence="6">
    <location>
        <begin position="154"/>
        <end position="173"/>
    </location>
</feature>
<evidence type="ECO:0000313" key="9">
    <source>
        <dbReference type="Proteomes" id="UP001151529"/>
    </source>
</evidence>
<feature type="transmembrane region" description="Helical" evidence="6">
    <location>
        <begin position="274"/>
        <end position="293"/>
    </location>
</feature>
<feature type="transmembrane region" description="Helical" evidence="6">
    <location>
        <begin position="6"/>
        <end position="25"/>
    </location>
</feature>
<feature type="transmembrane region" description="Helical" evidence="6">
    <location>
        <begin position="37"/>
        <end position="58"/>
    </location>
</feature>
<dbReference type="InterPro" id="IPR037185">
    <property type="entry name" value="EmrE-like"/>
</dbReference>
<feature type="transmembrane region" description="Helical" evidence="6">
    <location>
        <begin position="248"/>
        <end position="268"/>
    </location>
</feature>
<name>A0A9Q0UWI9_SALVM</name>
<evidence type="ECO:0000313" key="8">
    <source>
        <dbReference type="EMBL" id="KAJ6737749.1"/>
    </source>
</evidence>
<dbReference type="InterPro" id="IPR030184">
    <property type="entry name" value="WAT1-related"/>
</dbReference>
<feature type="transmembrane region" description="Helical" evidence="6">
    <location>
        <begin position="99"/>
        <end position="119"/>
    </location>
</feature>
<proteinExistence type="inferred from homology"/>
<dbReference type="SUPFAM" id="SSF103481">
    <property type="entry name" value="Multidrug resistance efflux transporter EmrE"/>
    <property type="match status" value="2"/>
</dbReference>
<keyword evidence="9" id="KW-1185">Reference proteome</keyword>
<keyword evidence="3 6" id="KW-0812">Transmembrane</keyword>
<keyword evidence="4 6" id="KW-1133">Transmembrane helix</keyword>
<feature type="transmembrane region" description="Helical" evidence="6">
    <location>
        <begin position="70"/>
        <end position="92"/>
    </location>
</feature>
<evidence type="ECO:0000259" key="7">
    <source>
        <dbReference type="Pfam" id="PF00892"/>
    </source>
</evidence>
<organism evidence="8 9">
    <name type="scientific">Salix viminalis</name>
    <name type="common">Common osier</name>
    <name type="synonym">Basket willow</name>
    <dbReference type="NCBI Taxonomy" id="40686"/>
    <lineage>
        <taxon>Eukaryota</taxon>
        <taxon>Viridiplantae</taxon>
        <taxon>Streptophyta</taxon>
        <taxon>Embryophyta</taxon>
        <taxon>Tracheophyta</taxon>
        <taxon>Spermatophyta</taxon>
        <taxon>Magnoliopsida</taxon>
        <taxon>eudicotyledons</taxon>
        <taxon>Gunneridae</taxon>
        <taxon>Pentapetalae</taxon>
        <taxon>rosids</taxon>
        <taxon>fabids</taxon>
        <taxon>Malpighiales</taxon>
        <taxon>Salicaceae</taxon>
        <taxon>Saliceae</taxon>
        <taxon>Salix</taxon>
    </lineage>
</organism>